<dbReference type="Proteomes" id="UP000193685">
    <property type="component" value="Unassembled WGS sequence"/>
</dbReference>
<feature type="region of interest" description="Disordered" evidence="1">
    <location>
        <begin position="912"/>
        <end position="984"/>
    </location>
</feature>
<dbReference type="FunFam" id="1.10.1000.11:FF:000002">
    <property type="entry name" value="Cytohesin 1"/>
    <property type="match status" value="1"/>
</dbReference>
<dbReference type="SMART" id="SM00222">
    <property type="entry name" value="Sec7"/>
    <property type="match status" value="1"/>
</dbReference>
<feature type="compositionally biased region" description="Polar residues" evidence="1">
    <location>
        <begin position="1"/>
        <end position="10"/>
    </location>
</feature>
<dbReference type="InterPro" id="IPR023394">
    <property type="entry name" value="Sec7_C_sf"/>
</dbReference>
<organism evidence="4 5">
    <name type="scientific">Protomyces lactucae-debilis</name>
    <dbReference type="NCBI Taxonomy" id="2754530"/>
    <lineage>
        <taxon>Eukaryota</taxon>
        <taxon>Fungi</taxon>
        <taxon>Dikarya</taxon>
        <taxon>Ascomycota</taxon>
        <taxon>Taphrinomycotina</taxon>
        <taxon>Taphrinomycetes</taxon>
        <taxon>Taphrinales</taxon>
        <taxon>Protomycetaceae</taxon>
        <taxon>Protomyces</taxon>
    </lineage>
</organism>
<dbReference type="STRING" id="56484.A0A1Y2FMK1"/>
<feature type="compositionally biased region" description="Polar residues" evidence="1">
    <location>
        <begin position="87"/>
        <end position="99"/>
    </location>
</feature>
<dbReference type="AlphaFoldDB" id="A0A1Y2FMK1"/>
<evidence type="ECO:0000313" key="5">
    <source>
        <dbReference type="Proteomes" id="UP000193685"/>
    </source>
</evidence>
<gene>
    <name evidence="4" type="ORF">BCR37DRAFT_377594</name>
</gene>
<dbReference type="GeneID" id="63785459"/>
<evidence type="ECO:0000259" key="2">
    <source>
        <dbReference type="PROSITE" id="PS50003"/>
    </source>
</evidence>
<dbReference type="GO" id="GO:0005085">
    <property type="term" value="F:guanyl-nucleotide exchange factor activity"/>
    <property type="evidence" value="ECO:0007669"/>
    <property type="project" value="InterPro"/>
</dbReference>
<feature type="compositionally biased region" description="Polar residues" evidence="1">
    <location>
        <begin position="1032"/>
        <end position="1048"/>
    </location>
</feature>
<dbReference type="OrthoDB" id="430364at2759"/>
<evidence type="ECO:0000256" key="1">
    <source>
        <dbReference type="SAM" id="MobiDB-lite"/>
    </source>
</evidence>
<dbReference type="SUPFAM" id="SSF48425">
    <property type="entry name" value="Sec7 domain"/>
    <property type="match status" value="1"/>
</dbReference>
<dbReference type="GO" id="GO:0032012">
    <property type="term" value="P:regulation of ARF protein signal transduction"/>
    <property type="evidence" value="ECO:0007669"/>
    <property type="project" value="InterPro"/>
</dbReference>
<dbReference type="InterPro" id="IPR011993">
    <property type="entry name" value="PH-like_dom_sf"/>
</dbReference>
<dbReference type="EMBL" id="MCFI01000005">
    <property type="protein sequence ID" value="ORY84817.1"/>
    <property type="molecule type" value="Genomic_DNA"/>
</dbReference>
<feature type="compositionally biased region" description="Low complexity" evidence="1">
    <location>
        <begin position="244"/>
        <end position="260"/>
    </location>
</feature>
<dbReference type="GO" id="GO:0015031">
    <property type="term" value="P:protein transport"/>
    <property type="evidence" value="ECO:0007669"/>
    <property type="project" value="UniProtKB-ARBA"/>
</dbReference>
<reference evidence="4 5" key="1">
    <citation type="submission" date="2016-07" db="EMBL/GenBank/DDBJ databases">
        <title>Pervasive Adenine N6-methylation of Active Genes in Fungi.</title>
        <authorList>
            <consortium name="DOE Joint Genome Institute"/>
            <person name="Mondo S.J."/>
            <person name="Dannebaum R.O."/>
            <person name="Kuo R.C."/>
            <person name="Labutti K."/>
            <person name="Haridas S."/>
            <person name="Kuo A."/>
            <person name="Salamov A."/>
            <person name="Ahrendt S.R."/>
            <person name="Lipzen A."/>
            <person name="Sullivan W."/>
            <person name="Andreopoulos W.B."/>
            <person name="Clum A."/>
            <person name="Lindquist E."/>
            <person name="Daum C."/>
            <person name="Ramamoorthy G.K."/>
            <person name="Gryganskyi A."/>
            <person name="Culley D."/>
            <person name="Magnuson J.K."/>
            <person name="James T.Y."/>
            <person name="O'Malley M.A."/>
            <person name="Stajich J.E."/>
            <person name="Spatafora J.W."/>
            <person name="Visel A."/>
            <person name="Grigoriev I.V."/>
        </authorList>
    </citation>
    <scope>NUCLEOTIDE SEQUENCE [LARGE SCALE GENOMIC DNA]</scope>
    <source>
        <strain evidence="4 5">12-1054</strain>
    </source>
</reference>
<dbReference type="PANTHER" id="PTHR10663:SF405">
    <property type="entry name" value="ARF GUANINE NUCLEOTIDE EXCHANGE FACTOR SYT1"/>
    <property type="match status" value="1"/>
</dbReference>
<feature type="region of interest" description="Disordered" evidence="1">
    <location>
        <begin position="784"/>
        <end position="808"/>
    </location>
</feature>
<feature type="compositionally biased region" description="Basic and acidic residues" evidence="1">
    <location>
        <begin position="77"/>
        <end position="86"/>
    </location>
</feature>
<dbReference type="OMA" id="NTAKEWR"/>
<feature type="region of interest" description="Disordered" evidence="1">
    <location>
        <begin position="1"/>
        <end position="161"/>
    </location>
</feature>
<feature type="compositionally biased region" description="Polar residues" evidence="1">
    <location>
        <begin position="918"/>
        <end position="931"/>
    </location>
</feature>
<protein>
    <recommendedName>
        <fullName evidence="6">SEC7 domain-containing protein</fullName>
    </recommendedName>
</protein>
<feature type="compositionally biased region" description="Basic residues" evidence="1">
    <location>
        <begin position="117"/>
        <end position="131"/>
    </location>
</feature>
<dbReference type="PROSITE" id="PS50003">
    <property type="entry name" value="PH_DOMAIN"/>
    <property type="match status" value="1"/>
</dbReference>
<feature type="region of interest" description="Disordered" evidence="1">
    <location>
        <begin position="236"/>
        <end position="292"/>
    </location>
</feature>
<dbReference type="Pfam" id="PF00169">
    <property type="entry name" value="PH"/>
    <property type="match status" value="1"/>
</dbReference>
<dbReference type="CDD" id="cd00171">
    <property type="entry name" value="Sec7"/>
    <property type="match status" value="1"/>
</dbReference>
<keyword evidence="5" id="KW-1185">Reference proteome</keyword>
<evidence type="ECO:0008006" key="6">
    <source>
        <dbReference type="Google" id="ProtNLM"/>
    </source>
</evidence>
<feature type="domain" description="SEC7" evidence="3">
    <location>
        <begin position="339"/>
        <end position="510"/>
    </location>
</feature>
<feature type="compositionally biased region" description="Low complexity" evidence="1">
    <location>
        <begin position="939"/>
        <end position="952"/>
    </location>
</feature>
<dbReference type="InterPro" id="IPR035999">
    <property type="entry name" value="Sec7_dom_sf"/>
</dbReference>
<sequence>MSFMTDSQPLPQHKPAFGWFKRKEGQSVAAAASDRQGASSPIPGSRVSETPPQIALHIPGESRPTTATSPRISSETPKQDECRSEATVRTGNNSLQRPSLDSKRPSFARTSPDAPHARRSSFFRLPRRKKASTANSAEAMHALPLRKSLDASTSFQRASGETSRLTFEGIRATFESIKRPNMSTRSSAASLRTAPSQKAPATALVAASATLAAQGSPRLELANPLDRLSLTRQHSMRSMTSFKSARSSPAPARLSRSGPALEQGIEPTSSSSSLHGKSRGRSLTYGGQASARKSSGTRVSKFFSMSKLRRDAEDPLFSLTLPIVGGGSGVSRGTSPLPPLSPAKTLEEKPQIPVMPLRLPEESPHAFLERLEGQMNHNVIASVLASSDDAFHLACLKQYMQKFDFSQDPLDMALRKFLMETKLPRETQQIDRVIDTFSERYQICNPRLFRSRETPHILTFALIMLHTDRFNQANKYKMTKQQFIKNTTSDQTDEVNSDILDYFYDNIVSTPFILVEDDMSPSPGPESAKTPTEFGALRGGSVTSLPASTTSFSRRSVDVYSLIMERNLSSLRPQLTDILSKPMTLSYTGTLPVINVAKLHSAFVNAARLQLVSERSRPEAYISEDGQQDPLATEPGLVDVKITKIGMLKKKEQKRANSKPVYREWGVMLTASQLLFFKDLGWVRHYMQQTLEHKKQELLTLTPPVHNYSPDTYMPTAHTVAFHDHDAKKKTHFSFLGRGGELAELTATSEEEMNDWIAKINYTAAFHTAGITIRGIETNAAAEAQSKAGRRARRHGSSSTLNSIAQPFPGSVDRLPEVVAARQNLIRQKIAEMDAQLIEREVQLQQFYRHARSLATLTPILPRTRQHLISAAASCSAKISWQRQETLRTQCHRDILVKDLELELDPKAQAFTVPMRTGSPNGSVQGSTTSGGAPGSRASLSLSPSKVKLSSVGHTIRRASTDTLKRVNRQFASHDARGGTSTRLRNDLAEADADAVLMDGSDVLDPTSPFRFGNGHRGQPVHSAGSADGMDKSTSQGQPSNRPQTAPTLSLEIPHRSPFPVIKRRASKDSKASGAAENAEGSNLASQTSLRSGPFLLHGRKVSVVQTPVALVSPVSPTLDSHGDGVRIWPDVGHRPSSPGEGRAAHGQVVSLAHFLARPTSPGALSIESFQDAMQEFEEGG</sequence>
<dbReference type="PROSITE" id="PS50190">
    <property type="entry name" value="SEC7"/>
    <property type="match status" value="1"/>
</dbReference>
<evidence type="ECO:0000313" key="4">
    <source>
        <dbReference type="EMBL" id="ORY84817.1"/>
    </source>
</evidence>
<feature type="region of interest" description="Disordered" evidence="1">
    <location>
        <begin position="520"/>
        <end position="540"/>
    </location>
</feature>
<feature type="compositionally biased region" description="Polar residues" evidence="1">
    <location>
        <begin position="63"/>
        <end position="76"/>
    </location>
</feature>
<feature type="region of interest" description="Disordered" evidence="1">
    <location>
        <begin position="1007"/>
        <end position="1088"/>
    </location>
</feature>
<accession>A0A1Y2FMK1</accession>
<dbReference type="InterPro" id="IPR001849">
    <property type="entry name" value="PH_domain"/>
</dbReference>
<dbReference type="InterPro" id="IPR000904">
    <property type="entry name" value="Sec7_dom"/>
</dbReference>
<dbReference type="SUPFAM" id="SSF50729">
    <property type="entry name" value="PH domain-like"/>
    <property type="match status" value="1"/>
</dbReference>
<evidence type="ECO:0000259" key="3">
    <source>
        <dbReference type="PROSITE" id="PS50190"/>
    </source>
</evidence>
<proteinExistence type="predicted"/>
<dbReference type="Gene3D" id="2.30.29.30">
    <property type="entry name" value="Pleckstrin-homology domain (PH domain)/Phosphotyrosine-binding domain (PTB)"/>
    <property type="match status" value="1"/>
</dbReference>
<dbReference type="Gene3D" id="1.10.1000.11">
    <property type="entry name" value="Arf Nucleotide-binding Site Opener,domain 2"/>
    <property type="match status" value="1"/>
</dbReference>
<dbReference type="RefSeq" id="XP_040726600.1">
    <property type="nucleotide sequence ID" value="XM_040868860.1"/>
</dbReference>
<dbReference type="Pfam" id="PF01369">
    <property type="entry name" value="Sec7"/>
    <property type="match status" value="1"/>
</dbReference>
<name>A0A1Y2FMK1_PROLT</name>
<dbReference type="PANTHER" id="PTHR10663">
    <property type="entry name" value="GUANYL-NUCLEOTIDE EXCHANGE FACTOR"/>
    <property type="match status" value="1"/>
</dbReference>
<feature type="compositionally biased region" description="Polar residues" evidence="1">
    <location>
        <begin position="150"/>
        <end position="161"/>
    </location>
</feature>
<feature type="domain" description="PH" evidence="2">
    <location>
        <begin position="641"/>
        <end position="765"/>
    </location>
</feature>
<comment type="caution">
    <text evidence="4">The sequence shown here is derived from an EMBL/GenBank/DDBJ whole genome shotgun (WGS) entry which is preliminary data.</text>
</comment>